<proteinExistence type="predicted"/>
<sequence length="130" mass="14876">MTNLFRFYRLRNILAQFKATTENIGSNNFHNCKDRDKKRLLSRSQRSSHPTRINNPDSVLPPLWPRLRSDPSSPEVTINGCHREIMNAPQSRKCPLREGSGIVYVWALCHATGINPSPGRTKPRALARDR</sequence>
<evidence type="ECO:0000313" key="2">
    <source>
        <dbReference type="EMBL" id="GFS49442.1"/>
    </source>
</evidence>
<reference evidence="2" key="1">
    <citation type="submission" date="2020-08" db="EMBL/GenBank/DDBJ databases">
        <title>Multicomponent nature underlies the extraordinary mechanical properties of spider dragline silk.</title>
        <authorList>
            <person name="Kono N."/>
            <person name="Nakamura H."/>
            <person name="Mori M."/>
            <person name="Yoshida Y."/>
            <person name="Ohtoshi R."/>
            <person name="Malay A.D."/>
            <person name="Moran D.A.P."/>
            <person name="Tomita M."/>
            <person name="Numata K."/>
            <person name="Arakawa K."/>
        </authorList>
    </citation>
    <scope>NUCLEOTIDE SEQUENCE</scope>
</reference>
<feature type="region of interest" description="Disordered" evidence="1">
    <location>
        <begin position="35"/>
        <end position="76"/>
    </location>
</feature>
<accession>A0A8X6MG71</accession>
<dbReference type="EMBL" id="BMAW01045360">
    <property type="protein sequence ID" value="GFS49442.1"/>
    <property type="molecule type" value="Genomic_DNA"/>
</dbReference>
<comment type="caution">
    <text evidence="2">The sequence shown here is derived from an EMBL/GenBank/DDBJ whole genome shotgun (WGS) entry which is preliminary data.</text>
</comment>
<evidence type="ECO:0000256" key="1">
    <source>
        <dbReference type="SAM" id="MobiDB-lite"/>
    </source>
</evidence>
<protein>
    <submittedName>
        <fullName evidence="2">Uncharacterized protein</fullName>
    </submittedName>
</protein>
<organism evidence="2 3">
    <name type="scientific">Nephila pilipes</name>
    <name type="common">Giant wood spider</name>
    <name type="synonym">Nephila maculata</name>
    <dbReference type="NCBI Taxonomy" id="299642"/>
    <lineage>
        <taxon>Eukaryota</taxon>
        <taxon>Metazoa</taxon>
        <taxon>Ecdysozoa</taxon>
        <taxon>Arthropoda</taxon>
        <taxon>Chelicerata</taxon>
        <taxon>Arachnida</taxon>
        <taxon>Araneae</taxon>
        <taxon>Araneomorphae</taxon>
        <taxon>Entelegynae</taxon>
        <taxon>Araneoidea</taxon>
        <taxon>Nephilidae</taxon>
        <taxon>Nephila</taxon>
    </lineage>
</organism>
<dbReference type="Proteomes" id="UP000887013">
    <property type="component" value="Unassembled WGS sequence"/>
</dbReference>
<evidence type="ECO:0000313" key="3">
    <source>
        <dbReference type="Proteomes" id="UP000887013"/>
    </source>
</evidence>
<name>A0A8X6MG71_NEPPI</name>
<keyword evidence="3" id="KW-1185">Reference proteome</keyword>
<gene>
    <name evidence="2" type="ORF">NPIL_411341</name>
</gene>
<dbReference type="AlphaFoldDB" id="A0A8X6MG71"/>